<dbReference type="Pfam" id="PF01294">
    <property type="entry name" value="Ribosomal_L13e"/>
    <property type="match status" value="1"/>
</dbReference>
<dbReference type="InterPro" id="IPR001380">
    <property type="entry name" value="Ribosomal_eL13"/>
</dbReference>
<keyword evidence="2 4" id="KW-0689">Ribosomal protein</keyword>
<dbReference type="GO" id="GO:0003723">
    <property type="term" value="F:RNA binding"/>
    <property type="evidence" value="ECO:0007669"/>
    <property type="project" value="TreeGrafter"/>
</dbReference>
<dbReference type="GO" id="GO:0003735">
    <property type="term" value="F:structural constituent of ribosome"/>
    <property type="evidence" value="ECO:0007669"/>
    <property type="project" value="InterPro"/>
</dbReference>
<dbReference type="Gene3D" id="1.20.5.110">
    <property type="match status" value="1"/>
</dbReference>
<evidence type="ECO:0000256" key="1">
    <source>
        <dbReference type="ARBA" id="ARBA00005640"/>
    </source>
</evidence>
<evidence type="ECO:0000256" key="3">
    <source>
        <dbReference type="ARBA" id="ARBA00023274"/>
    </source>
</evidence>
<dbReference type="OrthoDB" id="10264538at2759"/>
<dbReference type="PANTHER" id="PTHR11722:SF0">
    <property type="entry name" value="LARGE RIBOSOMAL SUBUNIT PROTEIN EL13"/>
    <property type="match status" value="1"/>
</dbReference>
<dbReference type="FunFam" id="1.20.5.110:FF:000003">
    <property type="entry name" value="60S ribosomal protein L13"/>
    <property type="match status" value="1"/>
</dbReference>
<gene>
    <name evidence="5" type="ORF">SYNPS1DRAFT_25994</name>
</gene>
<dbReference type="AlphaFoldDB" id="A0A4P9YRK3"/>
<dbReference type="HAMAP" id="MF_00499">
    <property type="entry name" value="Ribosomal_eL13"/>
    <property type="match status" value="1"/>
</dbReference>
<protein>
    <recommendedName>
        <fullName evidence="4">60S ribosomal protein L13</fullName>
    </recommendedName>
</protein>
<dbReference type="PROSITE" id="PS01104">
    <property type="entry name" value="RIBOSOMAL_L13E"/>
    <property type="match status" value="1"/>
</dbReference>
<dbReference type="EMBL" id="KZ992268">
    <property type="protein sequence ID" value="RKP22315.1"/>
    <property type="molecule type" value="Genomic_DNA"/>
</dbReference>
<sequence length="211" mass="23957">MKHNNQLPNIHFHKDWQRRVRTWFDQPGRKVHRRQQRAKKAALIAPRPVDGQLRPAVHCPTLKYNTKLRAGRGFTLEELKVAGISRAFARSIGIAVDHRRKNRSEESLKRNVRRLKAYQARLVVFPRRANKPKKGDATAEDIKAAKQLTAPVHPITTTVKLEKARAITAEEKTARAYVTLRTERAGQRYAGAIAKRAKAKAEAEANKAGKK</sequence>
<evidence type="ECO:0000313" key="6">
    <source>
        <dbReference type="Proteomes" id="UP000278143"/>
    </source>
</evidence>
<keyword evidence="3 4" id="KW-0687">Ribonucleoprotein</keyword>
<name>A0A4P9YRK3_9FUNG</name>
<accession>A0A4P9YRK3</accession>
<proteinExistence type="inferred from homology"/>
<reference evidence="6" key="1">
    <citation type="journal article" date="2018" name="Nat. Microbiol.">
        <title>Leveraging single-cell genomics to expand the fungal tree of life.</title>
        <authorList>
            <person name="Ahrendt S.R."/>
            <person name="Quandt C.A."/>
            <person name="Ciobanu D."/>
            <person name="Clum A."/>
            <person name="Salamov A."/>
            <person name="Andreopoulos B."/>
            <person name="Cheng J.F."/>
            <person name="Woyke T."/>
            <person name="Pelin A."/>
            <person name="Henrissat B."/>
            <person name="Reynolds N.K."/>
            <person name="Benny G.L."/>
            <person name="Smith M.E."/>
            <person name="James T.Y."/>
            <person name="Grigoriev I.V."/>
        </authorList>
    </citation>
    <scope>NUCLEOTIDE SEQUENCE [LARGE SCALE GENOMIC DNA]</scope>
    <source>
        <strain evidence="6">Benny S71-1</strain>
    </source>
</reference>
<comment type="similarity">
    <text evidence="1 4">Belongs to the eukaryotic ribosomal protein eL13 family.</text>
</comment>
<dbReference type="GO" id="GO:0022625">
    <property type="term" value="C:cytosolic large ribosomal subunit"/>
    <property type="evidence" value="ECO:0007669"/>
    <property type="project" value="TreeGrafter"/>
</dbReference>
<dbReference type="Proteomes" id="UP000278143">
    <property type="component" value="Unassembled WGS sequence"/>
</dbReference>
<evidence type="ECO:0000256" key="4">
    <source>
        <dbReference type="RuleBase" id="RU000572"/>
    </source>
</evidence>
<dbReference type="GO" id="GO:0006412">
    <property type="term" value="P:translation"/>
    <property type="evidence" value="ECO:0007669"/>
    <property type="project" value="InterPro"/>
</dbReference>
<evidence type="ECO:0000256" key="2">
    <source>
        <dbReference type="ARBA" id="ARBA00022980"/>
    </source>
</evidence>
<dbReference type="InterPro" id="IPR018256">
    <property type="entry name" value="Ribosomal_eL13_CS"/>
</dbReference>
<organism evidence="5 6">
    <name type="scientific">Syncephalis pseudoplumigaleata</name>
    <dbReference type="NCBI Taxonomy" id="1712513"/>
    <lineage>
        <taxon>Eukaryota</taxon>
        <taxon>Fungi</taxon>
        <taxon>Fungi incertae sedis</taxon>
        <taxon>Zoopagomycota</taxon>
        <taxon>Zoopagomycotina</taxon>
        <taxon>Zoopagomycetes</taxon>
        <taxon>Zoopagales</taxon>
        <taxon>Piptocephalidaceae</taxon>
        <taxon>Syncephalis</taxon>
    </lineage>
</organism>
<keyword evidence="6" id="KW-1185">Reference proteome</keyword>
<evidence type="ECO:0000313" key="5">
    <source>
        <dbReference type="EMBL" id="RKP22315.1"/>
    </source>
</evidence>
<dbReference type="PANTHER" id="PTHR11722">
    <property type="entry name" value="60S RIBOSOMAL PROTEIN L13"/>
    <property type="match status" value="1"/>
</dbReference>